<reference evidence="2 3" key="1">
    <citation type="journal article" date="2010" name="Cell">
        <title>The genome of Naegleria gruberi illuminates early eukaryotic versatility.</title>
        <authorList>
            <person name="Fritz-Laylin L.K."/>
            <person name="Prochnik S.E."/>
            <person name="Ginger M.L."/>
            <person name="Dacks J.B."/>
            <person name="Carpenter M.L."/>
            <person name="Field M.C."/>
            <person name="Kuo A."/>
            <person name="Paredez A."/>
            <person name="Chapman J."/>
            <person name="Pham J."/>
            <person name="Shu S."/>
            <person name="Neupane R."/>
            <person name="Cipriano M."/>
            <person name="Mancuso J."/>
            <person name="Tu H."/>
            <person name="Salamov A."/>
            <person name="Lindquist E."/>
            <person name="Shapiro H."/>
            <person name="Lucas S."/>
            <person name="Grigoriev I.V."/>
            <person name="Cande W.Z."/>
            <person name="Fulton C."/>
            <person name="Rokhsar D.S."/>
            <person name="Dawson S.C."/>
        </authorList>
    </citation>
    <scope>NUCLEOTIDE SEQUENCE [LARGE SCALE GENOMIC DNA]</scope>
    <source>
        <strain evidence="2 3">NEG-M</strain>
    </source>
</reference>
<evidence type="ECO:0000256" key="1">
    <source>
        <dbReference type="SAM" id="Phobius"/>
    </source>
</evidence>
<dbReference type="InParanoid" id="D2VHR0"/>
<dbReference type="VEuPathDB" id="AmoebaDB:NAEGRDRAFT_68414"/>
<name>D2VHR0_NAEGR</name>
<accession>D2VHR0</accession>
<feature type="transmembrane region" description="Helical" evidence="1">
    <location>
        <begin position="87"/>
        <end position="111"/>
    </location>
</feature>
<dbReference type="AlphaFoldDB" id="D2VHR0"/>
<dbReference type="GeneID" id="8862234"/>
<dbReference type="OrthoDB" id="10333081at2759"/>
<evidence type="ECO:0000313" key="2">
    <source>
        <dbReference type="EMBL" id="EFC43716.1"/>
    </source>
</evidence>
<evidence type="ECO:0000313" key="3">
    <source>
        <dbReference type="Proteomes" id="UP000006671"/>
    </source>
</evidence>
<dbReference type="OMA" id="IYRVYDT"/>
<keyword evidence="1" id="KW-1133">Transmembrane helix</keyword>
<keyword evidence="1" id="KW-0812">Transmembrane</keyword>
<keyword evidence="1" id="KW-0472">Membrane</keyword>
<sequence length="166" mass="19330">MTLLNRLKALPISNTGSSSQLLKSFIGTMNRRNFSTQSLLRNDVPTEQNKPKTAFESKQDKRMKELEERLLKGKAGVLITNRREKEIVVSGAILTFALFFVSLLFTIYRVYDTYLQKQIRFLPSPFVKLEENHIDCVDFFGHHYYHMPKGSLTIEEIEELEKKSIR</sequence>
<dbReference type="KEGG" id="ngr:NAEGRDRAFT_68414"/>
<gene>
    <name evidence="2" type="ORF">NAEGRDRAFT_68414</name>
</gene>
<protein>
    <submittedName>
        <fullName evidence="2">Predicted protein</fullName>
    </submittedName>
</protein>
<proteinExistence type="predicted"/>
<keyword evidence="3" id="KW-1185">Reference proteome</keyword>
<organism evidence="3">
    <name type="scientific">Naegleria gruberi</name>
    <name type="common">Amoeba</name>
    <dbReference type="NCBI Taxonomy" id="5762"/>
    <lineage>
        <taxon>Eukaryota</taxon>
        <taxon>Discoba</taxon>
        <taxon>Heterolobosea</taxon>
        <taxon>Tetramitia</taxon>
        <taxon>Eutetramitia</taxon>
        <taxon>Vahlkampfiidae</taxon>
        <taxon>Naegleria</taxon>
    </lineage>
</organism>
<dbReference type="EMBL" id="GG738872">
    <property type="protein sequence ID" value="EFC43716.1"/>
    <property type="molecule type" value="Genomic_DNA"/>
</dbReference>
<dbReference type="Proteomes" id="UP000006671">
    <property type="component" value="Unassembled WGS sequence"/>
</dbReference>
<dbReference type="RefSeq" id="XP_002676460.1">
    <property type="nucleotide sequence ID" value="XM_002676414.1"/>
</dbReference>